<keyword evidence="7" id="KW-0931">ER-Golgi transport</keyword>
<feature type="repeat" description="WD" evidence="9">
    <location>
        <begin position="267"/>
        <end position="309"/>
    </location>
</feature>
<dbReference type="PANTHER" id="PTHR13923:SF11">
    <property type="entry name" value="SECRETORY 31, ISOFORM D"/>
    <property type="match status" value="1"/>
</dbReference>
<evidence type="ECO:0000256" key="1">
    <source>
        <dbReference type="ARBA" id="ARBA00004240"/>
    </source>
</evidence>
<evidence type="ECO:0000256" key="2">
    <source>
        <dbReference type="ARBA" id="ARBA00009358"/>
    </source>
</evidence>
<dbReference type="Gene3D" id="1.25.40.1030">
    <property type="match status" value="1"/>
</dbReference>
<dbReference type="InterPro" id="IPR036322">
    <property type="entry name" value="WD40_repeat_dom_sf"/>
</dbReference>
<evidence type="ECO:0000256" key="4">
    <source>
        <dbReference type="ARBA" id="ARBA00022574"/>
    </source>
</evidence>
<dbReference type="PROSITE" id="PS50082">
    <property type="entry name" value="WD_REPEATS_2"/>
    <property type="match status" value="1"/>
</dbReference>
<name>A0ABN9QI38_9DINO</name>
<keyword evidence="6" id="KW-0256">Endoplasmic reticulum</keyword>
<organism evidence="11 12">
    <name type="scientific">Prorocentrum cordatum</name>
    <dbReference type="NCBI Taxonomy" id="2364126"/>
    <lineage>
        <taxon>Eukaryota</taxon>
        <taxon>Sar</taxon>
        <taxon>Alveolata</taxon>
        <taxon>Dinophyceae</taxon>
        <taxon>Prorocentrales</taxon>
        <taxon>Prorocentraceae</taxon>
        <taxon>Prorocentrum</taxon>
    </lineage>
</organism>
<keyword evidence="8" id="KW-0653">Protein transport</keyword>
<reference evidence="11" key="1">
    <citation type="submission" date="2023-10" db="EMBL/GenBank/DDBJ databases">
        <authorList>
            <person name="Chen Y."/>
            <person name="Shah S."/>
            <person name="Dougan E. K."/>
            <person name="Thang M."/>
            <person name="Chan C."/>
        </authorList>
    </citation>
    <scope>NUCLEOTIDE SEQUENCE [LARGE SCALE GENOMIC DNA]</scope>
</reference>
<dbReference type="EMBL" id="CAUYUJ010003525">
    <property type="protein sequence ID" value="CAK0805672.1"/>
    <property type="molecule type" value="Genomic_DNA"/>
</dbReference>
<evidence type="ECO:0000313" key="12">
    <source>
        <dbReference type="Proteomes" id="UP001189429"/>
    </source>
</evidence>
<dbReference type="SUPFAM" id="SSF50978">
    <property type="entry name" value="WD40 repeat-like"/>
    <property type="match status" value="1"/>
</dbReference>
<dbReference type="InterPro" id="IPR001680">
    <property type="entry name" value="WD40_rpt"/>
</dbReference>
<keyword evidence="3" id="KW-0813">Transport</keyword>
<gene>
    <name evidence="11" type="ORF">PCOR1329_LOCUS12134</name>
</gene>
<comment type="similarity">
    <text evidence="2">Belongs to the WD repeat SEC31 family.</text>
</comment>
<evidence type="ECO:0000256" key="6">
    <source>
        <dbReference type="ARBA" id="ARBA00022824"/>
    </source>
</evidence>
<protein>
    <recommendedName>
        <fullName evidence="13">Protein transport protein sec31</fullName>
    </recommendedName>
</protein>
<comment type="caution">
    <text evidence="11">The sequence shown here is derived from an EMBL/GenBank/DDBJ whole genome shotgun (WGS) entry which is preliminary data.</text>
</comment>
<evidence type="ECO:0000256" key="8">
    <source>
        <dbReference type="ARBA" id="ARBA00022927"/>
    </source>
</evidence>
<keyword evidence="5" id="KW-0677">Repeat</keyword>
<dbReference type="PANTHER" id="PTHR13923">
    <property type="entry name" value="SEC31-RELATED PROTEIN"/>
    <property type="match status" value="1"/>
</dbReference>
<dbReference type="InterPro" id="IPR015943">
    <property type="entry name" value="WD40/YVTN_repeat-like_dom_sf"/>
</dbReference>
<evidence type="ECO:0008006" key="13">
    <source>
        <dbReference type="Google" id="ProtNLM"/>
    </source>
</evidence>
<dbReference type="PROSITE" id="PS00678">
    <property type="entry name" value="WD_REPEATS_1"/>
    <property type="match status" value="1"/>
</dbReference>
<evidence type="ECO:0000256" key="3">
    <source>
        <dbReference type="ARBA" id="ARBA00022448"/>
    </source>
</evidence>
<keyword evidence="4 9" id="KW-0853">WD repeat</keyword>
<dbReference type="InterPro" id="IPR019775">
    <property type="entry name" value="WD40_repeat_CS"/>
</dbReference>
<feature type="non-terminal residue" evidence="11">
    <location>
        <position position="783"/>
    </location>
</feature>
<keyword evidence="12" id="KW-1185">Reference proteome</keyword>
<feature type="compositionally biased region" description="Low complexity" evidence="10">
    <location>
        <begin position="506"/>
        <end position="515"/>
    </location>
</feature>
<dbReference type="Gene3D" id="2.130.10.10">
    <property type="entry name" value="YVTN repeat-like/Quinoprotein amine dehydrogenase"/>
    <property type="match status" value="1"/>
</dbReference>
<dbReference type="Proteomes" id="UP001189429">
    <property type="component" value="Unassembled WGS sequence"/>
</dbReference>
<proteinExistence type="inferred from homology"/>
<evidence type="ECO:0000256" key="7">
    <source>
        <dbReference type="ARBA" id="ARBA00022892"/>
    </source>
</evidence>
<evidence type="ECO:0000256" key="10">
    <source>
        <dbReference type="SAM" id="MobiDB-lite"/>
    </source>
</evidence>
<evidence type="ECO:0000256" key="9">
    <source>
        <dbReference type="PROSITE-ProRule" id="PRU00221"/>
    </source>
</evidence>
<accession>A0ABN9QI38</accession>
<sequence length="783" mass="84529">MAQPLKQCPRTAKVAWCPTPASPSLLALGSSANSAAGSFGNDGGEGATLDFVSFDPAKPGNQMEVIASVKPERGLKFASMSWGKVSREGFPNGVLAGGLQEGVVSLWNPYAILKSKGADPGLVYSGKIHSGTVNCVEFNPFKPNLMATAGADSEVNILDISNIQQPELYKPSANNKHAGSEVLCCAWNRGVPHILCSSSNTGATVVWDLRKKAEVLTFQDPGGRQRCADVAWHPEVPTQLIVAYDDDQQPSMQMWDLRHAQYPFKETAGHSKGILSVDWNIMDPNLLVSCGKDNKIITWNIGSGTLEPHGEMTAQQWNFDVKWSPHKPGVISAASINGLVSIYSVQGQQSASAKYCPKWYKKSCGVAMGFGGRVLSFGLNKSAAAITGDAAAATTSFCHSLVVPNEPELIPEADAFETWISERKLQEYCHDKTRRGGGSTDQGLMWEMMGCQFDETGRQRVPALLGFDQDQVMQKAEQYLGQKPGKTLGQSAEEEVEKKQSGQPQAAPEPAAPAVSAEEAANIFDMLSAETEAQKIQQEQEAAQIAMKAALDAKAAADSPSGSKKVDWSTGPEAIIKQSLLVGNLTAAVECCFKNNRMAEGLLLASGGGNQLWTRARDEYLRIMGDSFLTTVGNIMTNDFDKLVASSNLNTWKETLAVLATYSGDKYQPLCEQLAARLENEVRDMLSAVICYICAGNFPKTVSIWANTRMGAQGSQKRTLQDLVEKMAVLQGATKFGQADPLFNSKLTQYAEILANSGRLTAAMRLLCLLQPDPSSSFLRDRI</sequence>
<evidence type="ECO:0000256" key="5">
    <source>
        <dbReference type="ARBA" id="ARBA00022737"/>
    </source>
</evidence>
<feature type="region of interest" description="Disordered" evidence="10">
    <location>
        <begin position="481"/>
        <end position="515"/>
    </location>
</feature>
<dbReference type="InterPro" id="IPR040251">
    <property type="entry name" value="SEC31-like"/>
</dbReference>
<comment type="subcellular location">
    <subcellularLocation>
        <location evidence="1">Endoplasmic reticulum</location>
    </subcellularLocation>
</comment>
<dbReference type="SMART" id="SM00320">
    <property type="entry name" value="WD40"/>
    <property type="match status" value="5"/>
</dbReference>
<evidence type="ECO:0000313" key="11">
    <source>
        <dbReference type="EMBL" id="CAK0805672.1"/>
    </source>
</evidence>
<dbReference type="Pfam" id="PF00400">
    <property type="entry name" value="WD40"/>
    <property type="match status" value="1"/>
</dbReference>